<name>A0A381XNA2_9ZZZZ</name>
<dbReference type="Pfam" id="PF01261">
    <property type="entry name" value="AP_endonuc_2"/>
    <property type="match status" value="1"/>
</dbReference>
<sequence>MVQGRLSSEVAGKYQHFPIHNWREEFYEARKLGFDGIEWIISDFSNPIFDKVSQKEIISLVNKTGLEISSISLDLLMPKTLDKFSQEEISWIFENINEISSKVKLSRVSIPIEETCGIRDANTLTNVQNKLIEILNKNSFKGYSLAIETDMSPEVVASFLHHKDLHNIGVLLDVGNSAAYGYKLEHYFNLLSERIFSIHIKDRPVGIGPTVPLGDGSTEFEYLSLNINKLNNLKDITLQTFKTNDNFHDDLKKAKSFIDNKVLKEFFNG</sequence>
<organism evidence="2">
    <name type="scientific">marine metagenome</name>
    <dbReference type="NCBI Taxonomy" id="408172"/>
    <lineage>
        <taxon>unclassified sequences</taxon>
        <taxon>metagenomes</taxon>
        <taxon>ecological metagenomes</taxon>
    </lineage>
</organism>
<proteinExistence type="predicted"/>
<protein>
    <recommendedName>
        <fullName evidence="1">Xylose isomerase-like TIM barrel domain-containing protein</fullName>
    </recommendedName>
</protein>
<dbReference type="SUPFAM" id="SSF51658">
    <property type="entry name" value="Xylose isomerase-like"/>
    <property type="match status" value="1"/>
</dbReference>
<accession>A0A381XNA2</accession>
<reference evidence="2" key="1">
    <citation type="submission" date="2018-05" db="EMBL/GenBank/DDBJ databases">
        <authorList>
            <person name="Lanie J.A."/>
            <person name="Ng W.-L."/>
            <person name="Kazmierczak K.M."/>
            <person name="Andrzejewski T.M."/>
            <person name="Davidsen T.M."/>
            <person name="Wayne K.J."/>
            <person name="Tettelin H."/>
            <person name="Glass J.I."/>
            <person name="Rusch D."/>
            <person name="Podicherti R."/>
            <person name="Tsui H.-C.T."/>
            <person name="Winkler M.E."/>
        </authorList>
    </citation>
    <scope>NUCLEOTIDE SEQUENCE</scope>
</reference>
<dbReference type="Gene3D" id="3.20.20.150">
    <property type="entry name" value="Divalent-metal-dependent TIM barrel enzymes"/>
    <property type="match status" value="1"/>
</dbReference>
<dbReference type="InterPro" id="IPR013022">
    <property type="entry name" value="Xyl_isomerase-like_TIM-brl"/>
</dbReference>
<dbReference type="InterPro" id="IPR036237">
    <property type="entry name" value="Xyl_isomerase-like_sf"/>
</dbReference>
<dbReference type="EMBL" id="UINC01015786">
    <property type="protein sequence ID" value="SVA66219.1"/>
    <property type="molecule type" value="Genomic_DNA"/>
</dbReference>
<evidence type="ECO:0000259" key="1">
    <source>
        <dbReference type="Pfam" id="PF01261"/>
    </source>
</evidence>
<gene>
    <name evidence="2" type="ORF">METZ01_LOCUS119073</name>
</gene>
<dbReference type="AlphaFoldDB" id="A0A381XNA2"/>
<feature type="domain" description="Xylose isomerase-like TIM barrel" evidence="1">
    <location>
        <begin position="26"/>
        <end position="241"/>
    </location>
</feature>
<evidence type="ECO:0000313" key="2">
    <source>
        <dbReference type="EMBL" id="SVA66219.1"/>
    </source>
</evidence>